<keyword evidence="1" id="KW-0812">Transmembrane</keyword>
<dbReference type="InParanoid" id="M1C6X7"/>
<dbReference type="HOGENOM" id="CLU_3036122_0_0_1"/>
<evidence type="ECO:0000313" key="2">
    <source>
        <dbReference type="EnsemblPlants" id="PGSC0003DMT400061030"/>
    </source>
</evidence>
<dbReference type="PaxDb" id="4113-PGSC0003DMT400061030"/>
<evidence type="ECO:0000256" key="1">
    <source>
        <dbReference type="SAM" id="Phobius"/>
    </source>
</evidence>
<protein>
    <submittedName>
        <fullName evidence="2">Uncharacterized protein</fullName>
    </submittedName>
</protein>
<dbReference type="Proteomes" id="UP000011115">
    <property type="component" value="Unassembled WGS sequence"/>
</dbReference>
<sequence>MRSKPTTVFMAFGIKGLFFFFFFYVLSVVDIHRYKELFENIVVGWRPRAINVSSN</sequence>
<proteinExistence type="predicted"/>
<name>M1C6X7_SOLTU</name>
<keyword evidence="1" id="KW-0472">Membrane</keyword>
<organism evidence="2 3">
    <name type="scientific">Solanum tuberosum</name>
    <name type="common">Potato</name>
    <dbReference type="NCBI Taxonomy" id="4113"/>
    <lineage>
        <taxon>Eukaryota</taxon>
        <taxon>Viridiplantae</taxon>
        <taxon>Streptophyta</taxon>
        <taxon>Embryophyta</taxon>
        <taxon>Tracheophyta</taxon>
        <taxon>Spermatophyta</taxon>
        <taxon>Magnoliopsida</taxon>
        <taxon>eudicotyledons</taxon>
        <taxon>Gunneridae</taxon>
        <taxon>Pentapetalae</taxon>
        <taxon>asterids</taxon>
        <taxon>lamiids</taxon>
        <taxon>Solanales</taxon>
        <taxon>Solanaceae</taxon>
        <taxon>Solanoideae</taxon>
        <taxon>Solaneae</taxon>
        <taxon>Solanum</taxon>
    </lineage>
</organism>
<dbReference type="Gramene" id="PGSC0003DMT400061030">
    <property type="protein sequence ID" value="PGSC0003DMT400061030"/>
    <property type="gene ID" value="PGSC0003DMG400023749"/>
</dbReference>
<evidence type="ECO:0000313" key="3">
    <source>
        <dbReference type="Proteomes" id="UP000011115"/>
    </source>
</evidence>
<feature type="transmembrane region" description="Helical" evidence="1">
    <location>
        <begin position="6"/>
        <end position="26"/>
    </location>
</feature>
<dbReference type="AlphaFoldDB" id="M1C6X7"/>
<dbReference type="EnsemblPlants" id="PGSC0003DMT400061030">
    <property type="protein sequence ID" value="PGSC0003DMT400061030"/>
    <property type="gene ID" value="PGSC0003DMG400023749"/>
</dbReference>
<reference evidence="3" key="1">
    <citation type="journal article" date="2011" name="Nature">
        <title>Genome sequence and analysis of the tuber crop potato.</title>
        <authorList>
            <consortium name="The Potato Genome Sequencing Consortium"/>
        </authorList>
    </citation>
    <scope>NUCLEOTIDE SEQUENCE [LARGE SCALE GENOMIC DNA]</scope>
    <source>
        <strain evidence="3">cv. DM1-3 516 R44</strain>
    </source>
</reference>
<accession>M1C6X7</accession>
<reference evidence="2" key="2">
    <citation type="submission" date="2015-06" db="UniProtKB">
        <authorList>
            <consortium name="EnsemblPlants"/>
        </authorList>
    </citation>
    <scope>IDENTIFICATION</scope>
    <source>
        <strain evidence="2">DM1-3 516 R44</strain>
    </source>
</reference>
<keyword evidence="1" id="KW-1133">Transmembrane helix</keyword>
<keyword evidence="3" id="KW-1185">Reference proteome</keyword>